<evidence type="ECO:0000313" key="3">
    <source>
        <dbReference type="Proteomes" id="UP000276215"/>
    </source>
</evidence>
<protein>
    <submittedName>
        <fullName evidence="2">Uncharacterized protein</fullName>
    </submittedName>
</protein>
<keyword evidence="1" id="KW-1133">Transmembrane helix</keyword>
<feature type="transmembrane region" description="Helical" evidence="1">
    <location>
        <begin position="31"/>
        <end position="48"/>
    </location>
</feature>
<reference evidence="2 3" key="1">
    <citation type="journal article" date="2018" name="Nat. Ecol. Evol.">
        <title>Pezizomycetes genomes reveal the molecular basis of ectomycorrhizal truffle lifestyle.</title>
        <authorList>
            <person name="Murat C."/>
            <person name="Payen T."/>
            <person name="Noel B."/>
            <person name="Kuo A."/>
            <person name="Morin E."/>
            <person name="Chen J."/>
            <person name="Kohler A."/>
            <person name="Krizsan K."/>
            <person name="Balestrini R."/>
            <person name="Da Silva C."/>
            <person name="Montanini B."/>
            <person name="Hainaut M."/>
            <person name="Levati E."/>
            <person name="Barry K.W."/>
            <person name="Belfiori B."/>
            <person name="Cichocki N."/>
            <person name="Clum A."/>
            <person name="Dockter R.B."/>
            <person name="Fauchery L."/>
            <person name="Guy J."/>
            <person name="Iotti M."/>
            <person name="Le Tacon F."/>
            <person name="Lindquist E.A."/>
            <person name="Lipzen A."/>
            <person name="Malagnac F."/>
            <person name="Mello A."/>
            <person name="Molinier V."/>
            <person name="Miyauchi S."/>
            <person name="Poulain J."/>
            <person name="Riccioni C."/>
            <person name="Rubini A."/>
            <person name="Sitrit Y."/>
            <person name="Splivallo R."/>
            <person name="Traeger S."/>
            <person name="Wang M."/>
            <person name="Zifcakova L."/>
            <person name="Wipf D."/>
            <person name="Zambonelli A."/>
            <person name="Paolocci F."/>
            <person name="Nowrousian M."/>
            <person name="Ottonello S."/>
            <person name="Baldrian P."/>
            <person name="Spatafora J.W."/>
            <person name="Henrissat B."/>
            <person name="Nagy L.G."/>
            <person name="Aury J.M."/>
            <person name="Wincker P."/>
            <person name="Grigoriev I.V."/>
            <person name="Bonfante P."/>
            <person name="Martin F.M."/>
        </authorList>
    </citation>
    <scope>NUCLEOTIDE SEQUENCE [LARGE SCALE GENOMIC DNA]</scope>
    <source>
        <strain evidence="2 3">120613-1</strain>
    </source>
</reference>
<keyword evidence="3" id="KW-1185">Reference proteome</keyword>
<keyword evidence="1" id="KW-0812">Transmembrane</keyword>
<gene>
    <name evidence="2" type="ORF">L873DRAFT_1093783</name>
</gene>
<evidence type="ECO:0000313" key="2">
    <source>
        <dbReference type="EMBL" id="RPA97857.1"/>
    </source>
</evidence>
<feature type="transmembrane region" description="Helical" evidence="1">
    <location>
        <begin position="54"/>
        <end position="72"/>
    </location>
</feature>
<proteinExistence type="predicted"/>
<accession>A0A3N4JKQ5</accession>
<dbReference type="Proteomes" id="UP000276215">
    <property type="component" value="Unassembled WGS sequence"/>
</dbReference>
<organism evidence="2 3">
    <name type="scientific">Choiromyces venosus 120613-1</name>
    <dbReference type="NCBI Taxonomy" id="1336337"/>
    <lineage>
        <taxon>Eukaryota</taxon>
        <taxon>Fungi</taxon>
        <taxon>Dikarya</taxon>
        <taxon>Ascomycota</taxon>
        <taxon>Pezizomycotina</taxon>
        <taxon>Pezizomycetes</taxon>
        <taxon>Pezizales</taxon>
        <taxon>Tuberaceae</taxon>
        <taxon>Choiromyces</taxon>
    </lineage>
</organism>
<sequence>MRNANAVLKNRNLSYMPSMIQRFPNQRFDNFIFYFLFFIFLYFHTWLLDGLVGLDTLVYLVHIVPLVGLGGCDSQAREIDRVCAWWVSNCAGRWSVGVMDRSGWTGDWGLGG</sequence>
<keyword evidence="1" id="KW-0472">Membrane</keyword>
<dbReference type="AlphaFoldDB" id="A0A3N4JKQ5"/>
<name>A0A3N4JKQ5_9PEZI</name>
<dbReference type="EMBL" id="ML120401">
    <property type="protein sequence ID" value="RPA97857.1"/>
    <property type="molecule type" value="Genomic_DNA"/>
</dbReference>
<evidence type="ECO:0000256" key="1">
    <source>
        <dbReference type="SAM" id="Phobius"/>
    </source>
</evidence>